<dbReference type="GO" id="GO:0048513">
    <property type="term" value="P:animal organ development"/>
    <property type="evidence" value="ECO:0007669"/>
    <property type="project" value="UniProtKB-ARBA"/>
</dbReference>
<dbReference type="Proteomes" id="UP000039865">
    <property type="component" value="Unassembled WGS sequence"/>
</dbReference>
<dbReference type="GO" id="GO:0008017">
    <property type="term" value="F:microtubule binding"/>
    <property type="evidence" value="ECO:0007669"/>
    <property type="project" value="InterPro"/>
</dbReference>
<dbReference type="Gene3D" id="1.10.418.50">
    <property type="entry name" value="Microtubule-binding protein MIP-T3"/>
    <property type="match status" value="1"/>
</dbReference>
<dbReference type="PANTHER" id="PTHR31363:SF0">
    <property type="entry name" value="TRAF3-INTERACTING PROTEIN 1"/>
    <property type="match status" value="1"/>
</dbReference>
<dbReference type="GO" id="GO:0005930">
    <property type="term" value="C:axoneme"/>
    <property type="evidence" value="ECO:0007669"/>
    <property type="project" value="UniProtKB-SubCell"/>
</dbReference>
<evidence type="ECO:0000259" key="13">
    <source>
        <dbReference type="Pfam" id="PF17749"/>
    </source>
</evidence>
<feature type="domain" description="TRAF3-interacting protein 1 N-terminal" evidence="12">
    <location>
        <begin position="2"/>
        <end position="105"/>
    </location>
</feature>
<dbReference type="PANTHER" id="PTHR31363">
    <property type="entry name" value="TRAF3-INTERACTING PROTEIN 1"/>
    <property type="match status" value="1"/>
</dbReference>
<comment type="similarity">
    <text evidence="8">Belongs to the TRAF3IP1 family.</text>
</comment>
<dbReference type="EMBL" id="CCKQ01005567">
    <property type="protein sequence ID" value="CDW76815.1"/>
    <property type="molecule type" value="Genomic_DNA"/>
</dbReference>
<dbReference type="GO" id="GO:0048731">
    <property type="term" value="P:system development"/>
    <property type="evidence" value="ECO:0007669"/>
    <property type="project" value="UniProtKB-ARBA"/>
</dbReference>
<dbReference type="InParanoid" id="A0A078A5F3"/>
<dbReference type="OMA" id="FRFLMDV"/>
<protein>
    <recommendedName>
        <fullName evidence="9">TRAF3-interacting protein 1</fullName>
    </recommendedName>
</protein>
<dbReference type="InterPro" id="IPR040468">
    <property type="entry name" value="TRAF3IP1_N"/>
</dbReference>
<feature type="compositionally biased region" description="Basic and acidic residues" evidence="11">
    <location>
        <begin position="235"/>
        <end position="257"/>
    </location>
</feature>
<evidence type="ECO:0000256" key="11">
    <source>
        <dbReference type="SAM" id="MobiDB-lite"/>
    </source>
</evidence>
<dbReference type="GO" id="GO:0070507">
    <property type="term" value="P:regulation of microtubule cytoskeleton organization"/>
    <property type="evidence" value="ECO:0007669"/>
    <property type="project" value="TreeGrafter"/>
</dbReference>
<feature type="coiled-coil region" evidence="10">
    <location>
        <begin position="342"/>
        <end position="408"/>
    </location>
</feature>
<dbReference type="Pfam" id="PF17749">
    <property type="entry name" value="MIP-T3_C"/>
    <property type="match status" value="1"/>
</dbReference>
<keyword evidence="4" id="KW-0970">Cilium biogenesis/degradation</keyword>
<dbReference type="InterPro" id="IPR041476">
    <property type="entry name" value="TRAF3IP1_C"/>
</dbReference>
<evidence type="ECO:0000256" key="10">
    <source>
        <dbReference type="SAM" id="Coils"/>
    </source>
</evidence>
<evidence type="ECO:0000259" key="12">
    <source>
        <dbReference type="Pfam" id="PF10243"/>
    </source>
</evidence>
<reference evidence="14 15" key="1">
    <citation type="submission" date="2014-06" db="EMBL/GenBank/DDBJ databases">
        <authorList>
            <person name="Swart Estienne"/>
        </authorList>
    </citation>
    <scope>NUCLEOTIDE SEQUENCE [LARGE SCALE GENOMIC DNA]</scope>
    <source>
        <strain evidence="14 15">130c</strain>
    </source>
</reference>
<comment type="subcellular location">
    <subcellularLocation>
        <location evidence="2">Cytoplasm</location>
        <location evidence="2">Cytoskeleton</location>
        <location evidence="2">Cilium axoneme</location>
    </subcellularLocation>
    <subcellularLocation>
        <location evidence="1">Cytoplasm</location>
        <location evidence="1">Cytoskeleton</location>
        <location evidence="1">Cilium basal body</location>
    </subcellularLocation>
</comment>
<evidence type="ECO:0000313" key="15">
    <source>
        <dbReference type="Proteomes" id="UP000039865"/>
    </source>
</evidence>
<dbReference type="Pfam" id="PF10243">
    <property type="entry name" value="MIP-T3"/>
    <property type="match status" value="1"/>
</dbReference>
<keyword evidence="14" id="KW-0969">Cilium</keyword>
<evidence type="ECO:0000256" key="2">
    <source>
        <dbReference type="ARBA" id="ARBA00004430"/>
    </source>
</evidence>
<dbReference type="FunFam" id="1.10.418.50:FF:000001">
    <property type="entry name" value="TRAF3-interacting protein 1 isoform X1"/>
    <property type="match status" value="1"/>
</dbReference>
<dbReference type="OrthoDB" id="10258914at2759"/>
<sequence>MFEQLFDKPKMTQKLLLKPPFRYLHDIFVATLQATGFGNGIYDEAELDTKANHEKDAKINILAKMITLTEMIVGEKIDVKPSKIVAGLEPDKTNYFLQRLFQAATSGIDSAPFVAKLMGGGDEGDDGQAEALEAQARAEEEARQQEAKKRQQDDKKKKIEEKKKQEAMLKKQQEEEEDRQRQEAEAARQRQLEEQKKQAKGAKKAANKAPAIIKDNEREEEQEMQEEAPPQYEAPQRRFESDGKDGAFVEQTKKMLEEENDNKPSVPEGGGGGVKIVRKLGKQKQNPAANQQQAFSKKLGGEQMPVPEKRGAAGGFTENDIEFMKKAIQILCQSTNPLGKSIDFVTDDIDSMNKEYEHWRRESIACQSKLEEQQRITEEVITPLHDQLADLEEKLKEQQSKINSIKSQIMHNDISISNLLYSVISTR</sequence>
<dbReference type="GO" id="GO:0036064">
    <property type="term" value="C:ciliary basal body"/>
    <property type="evidence" value="ECO:0007669"/>
    <property type="project" value="TreeGrafter"/>
</dbReference>
<keyword evidence="3" id="KW-0963">Cytoplasm</keyword>
<feature type="region of interest" description="Disordered" evidence="11">
    <location>
        <begin position="132"/>
        <end position="306"/>
    </location>
</feature>
<evidence type="ECO:0000256" key="4">
    <source>
        <dbReference type="ARBA" id="ARBA00022794"/>
    </source>
</evidence>
<feature type="compositionally biased region" description="Basic and acidic residues" evidence="11">
    <location>
        <begin position="136"/>
        <end position="197"/>
    </location>
</feature>
<evidence type="ECO:0000256" key="6">
    <source>
        <dbReference type="ARBA" id="ARBA00023212"/>
    </source>
</evidence>
<dbReference type="AlphaFoldDB" id="A0A078A5F3"/>
<feature type="compositionally biased region" description="Low complexity" evidence="11">
    <location>
        <begin position="283"/>
        <end position="294"/>
    </location>
</feature>
<dbReference type="GO" id="GO:0030992">
    <property type="term" value="C:intraciliary transport particle B"/>
    <property type="evidence" value="ECO:0007669"/>
    <property type="project" value="TreeGrafter"/>
</dbReference>
<gene>
    <name evidence="14" type="primary">Contig19372.g20534</name>
    <name evidence="14" type="ORF">STYLEM_5778</name>
</gene>
<organism evidence="14 15">
    <name type="scientific">Stylonychia lemnae</name>
    <name type="common">Ciliate</name>
    <dbReference type="NCBI Taxonomy" id="5949"/>
    <lineage>
        <taxon>Eukaryota</taxon>
        <taxon>Sar</taxon>
        <taxon>Alveolata</taxon>
        <taxon>Ciliophora</taxon>
        <taxon>Intramacronucleata</taxon>
        <taxon>Spirotrichea</taxon>
        <taxon>Stichotrichia</taxon>
        <taxon>Sporadotrichida</taxon>
        <taxon>Oxytrichidae</taxon>
        <taxon>Stylonychinae</taxon>
        <taxon>Stylonychia</taxon>
    </lineage>
</organism>
<dbReference type="InterPro" id="IPR042576">
    <property type="entry name" value="TRAF3IP1_N_sf"/>
</dbReference>
<dbReference type="GO" id="GO:0060271">
    <property type="term" value="P:cilium assembly"/>
    <property type="evidence" value="ECO:0007669"/>
    <property type="project" value="TreeGrafter"/>
</dbReference>
<keyword evidence="7" id="KW-0966">Cell projection</keyword>
<evidence type="ECO:0000256" key="5">
    <source>
        <dbReference type="ARBA" id="ARBA00023054"/>
    </source>
</evidence>
<feature type="domain" description="TRAF3-interacting protein 1 C-terminal" evidence="13">
    <location>
        <begin position="277"/>
        <end position="423"/>
    </location>
</feature>
<evidence type="ECO:0000256" key="7">
    <source>
        <dbReference type="ARBA" id="ARBA00023273"/>
    </source>
</evidence>
<dbReference type="InterPro" id="IPR018799">
    <property type="entry name" value="TRAF3IP1"/>
</dbReference>
<evidence type="ECO:0000256" key="3">
    <source>
        <dbReference type="ARBA" id="ARBA00022490"/>
    </source>
</evidence>
<dbReference type="GO" id="GO:0042073">
    <property type="term" value="P:intraciliary transport"/>
    <property type="evidence" value="ECO:0007669"/>
    <property type="project" value="TreeGrafter"/>
</dbReference>
<name>A0A078A5F3_STYLE</name>
<evidence type="ECO:0000256" key="9">
    <source>
        <dbReference type="ARBA" id="ARBA00070492"/>
    </source>
</evidence>
<keyword evidence="15" id="KW-1185">Reference proteome</keyword>
<keyword evidence="6" id="KW-0206">Cytoskeleton</keyword>
<accession>A0A078A5F3</accession>
<evidence type="ECO:0000256" key="1">
    <source>
        <dbReference type="ARBA" id="ARBA00004120"/>
    </source>
</evidence>
<keyword evidence="14" id="KW-0282">Flagellum</keyword>
<evidence type="ECO:0000313" key="14">
    <source>
        <dbReference type="EMBL" id="CDW76815.1"/>
    </source>
</evidence>
<keyword evidence="5 10" id="KW-0175">Coiled coil</keyword>
<evidence type="ECO:0000256" key="8">
    <source>
        <dbReference type="ARBA" id="ARBA00043971"/>
    </source>
</evidence>
<proteinExistence type="inferred from homology"/>